<keyword evidence="3" id="KW-1185">Reference proteome</keyword>
<reference evidence="2 3" key="1">
    <citation type="journal article" date="2017" name="Nat. Commun.">
        <title>Genome assembly with in vitro proximity ligation data and whole-genome triplication in lettuce.</title>
        <authorList>
            <person name="Reyes-Chin-Wo S."/>
            <person name="Wang Z."/>
            <person name="Yang X."/>
            <person name="Kozik A."/>
            <person name="Arikit S."/>
            <person name="Song C."/>
            <person name="Xia L."/>
            <person name="Froenicke L."/>
            <person name="Lavelle D.O."/>
            <person name="Truco M.J."/>
            <person name="Xia R."/>
            <person name="Zhu S."/>
            <person name="Xu C."/>
            <person name="Xu H."/>
            <person name="Xu X."/>
            <person name="Cox K."/>
            <person name="Korf I."/>
            <person name="Meyers B.C."/>
            <person name="Michelmore R.W."/>
        </authorList>
    </citation>
    <scope>NUCLEOTIDE SEQUENCE [LARGE SCALE GENOMIC DNA]</scope>
    <source>
        <strain evidence="3">cv. Salinas</strain>
        <tissue evidence="2">Seedlings</tissue>
    </source>
</reference>
<dbReference type="Proteomes" id="UP000235145">
    <property type="component" value="Unassembled WGS sequence"/>
</dbReference>
<feature type="region of interest" description="Disordered" evidence="1">
    <location>
        <begin position="61"/>
        <end position="81"/>
    </location>
</feature>
<feature type="compositionally biased region" description="Polar residues" evidence="1">
    <location>
        <begin position="22"/>
        <end position="37"/>
    </location>
</feature>
<comment type="caution">
    <text evidence="2">The sequence shown here is derived from an EMBL/GenBank/DDBJ whole genome shotgun (WGS) entry which is preliminary data.</text>
</comment>
<organism evidence="2 3">
    <name type="scientific">Lactuca sativa</name>
    <name type="common">Garden lettuce</name>
    <dbReference type="NCBI Taxonomy" id="4236"/>
    <lineage>
        <taxon>Eukaryota</taxon>
        <taxon>Viridiplantae</taxon>
        <taxon>Streptophyta</taxon>
        <taxon>Embryophyta</taxon>
        <taxon>Tracheophyta</taxon>
        <taxon>Spermatophyta</taxon>
        <taxon>Magnoliopsida</taxon>
        <taxon>eudicotyledons</taxon>
        <taxon>Gunneridae</taxon>
        <taxon>Pentapetalae</taxon>
        <taxon>asterids</taxon>
        <taxon>campanulids</taxon>
        <taxon>Asterales</taxon>
        <taxon>Asteraceae</taxon>
        <taxon>Cichorioideae</taxon>
        <taxon>Cichorieae</taxon>
        <taxon>Lactucinae</taxon>
        <taxon>Lactuca</taxon>
    </lineage>
</organism>
<accession>A0A9R1XL21</accession>
<name>A0A9R1XL21_LACSA</name>
<sequence>MSSSSSSKHDDKKPVSQKLVPFQNQNRFPPLTPTSKNSQLYSNILQSKLVTPKVTSTDTISSFAKPITPQTQKSDTPSPSTKTPYVLNPNFLKLHQGFHILTNHLFGQGKTFYVDSYKTREYYQAILQESGSVNFVHRSNSKEGNIDFSKAHIIKRQNYINGPHS</sequence>
<evidence type="ECO:0000256" key="1">
    <source>
        <dbReference type="SAM" id="MobiDB-lite"/>
    </source>
</evidence>
<dbReference type="EMBL" id="NBSK02000004">
    <property type="protein sequence ID" value="KAJ0213694.1"/>
    <property type="molecule type" value="Genomic_DNA"/>
</dbReference>
<dbReference type="PANTHER" id="PTHR48434">
    <property type="entry name" value="(RAPE) HYPOTHETICAL PROTEIN"/>
    <property type="match status" value="1"/>
</dbReference>
<proteinExistence type="predicted"/>
<dbReference type="AlphaFoldDB" id="A0A9R1XL21"/>
<evidence type="ECO:0000313" key="3">
    <source>
        <dbReference type="Proteomes" id="UP000235145"/>
    </source>
</evidence>
<evidence type="ECO:0000313" key="2">
    <source>
        <dbReference type="EMBL" id="KAJ0213694.1"/>
    </source>
</evidence>
<dbReference type="PANTHER" id="PTHR48434:SF1">
    <property type="entry name" value="(RAPE) HYPOTHETICAL PROTEIN"/>
    <property type="match status" value="1"/>
</dbReference>
<feature type="region of interest" description="Disordered" evidence="1">
    <location>
        <begin position="1"/>
        <end position="37"/>
    </location>
</feature>
<protein>
    <submittedName>
        <fullName evidence="2">Uncharacterized protein</fullName>
    </submittedName>
</protein>
<gene>
    <name evidence="2" type="ORF">LSAT_V11C400191090</name>
</gene>